<reference evidence="2 3" key="1">
    <citation type="submission" date="2020-08" db="EMBL/GenBank/DDBJ databases">
        <title>Sequencing the genomes of 1000 actinobacteria strains.</title>
        <authorList>
            <person name="Klenk H.-P."/>
        </authorList>
    </citation>
    <scope>NUCLEOTIDE SEQUENCE [LARGE SCALE GENOMIC DNA]</scope>
    <source>
        <strain evidence="2 3">DSM 43851</strain>
    </source>
</reference>
<sequence>MSLSNRVLAVSTVIAAGMALGVVAAPARAAIGCRPNTVSNLYFELSVKRALLSCDVIEVGMRGTSALQADGAAFSVWGPDNFTGLVHVEPGKYSIAWKGNHAAGARWCASFVGDYAELCLTT</sequence>
<feature type="signal peptide" evidence="1">
    <location>
        <begin position="1"/>
        <end position="29"/>
    </location>
</feature>
<accession>A0A7W9KKE9</accession>
<evidence type="ECO:0000313" key="3">
    <source>
        <dbReference type="Proteomes" id="UP000585638"/>
    </source>
</evidence>
<keyword evidence="1" id="KW-0732">Signal</keyword>
<dbReference type="RefSeq" id="WP_184866014.1">
    <property type="nucleotide sequence ID" value="NZ_BAAAWY010000049.1"/>
</dbReference>
<evidence type="ECO:0000256" key="1">
    <source>
        <dbReference type="SAM" id="SignalP"/>
    </source>
</evidence>
<organism evidence="2 3">
    <name type="scientific">Kutzneria kofuensis</name>
    <dbReference type="NCBI Taxonomy" id="103725"/>
    <lineage>
        <taxon>Bacteria</taxon>
        <taxon>Bacillati</taxon>
        <taxon>Actinomycetota</taxon>
        <taxon>Actinomycetes</taxon>
        <taxon>Pseudonocardiales</taxon>
        <taxon>Pseudonocardiaceae</taxon>
        <taxon>Kutzneria</taxon>
    </lineage>
</organism>
<dbReference type="AlphaFoldDB" id="A0A7W9KKE9"/>
<comment type="caution">
    <text evidence="2">The sequence shown here is derived from an EMBL/GenBank/DDBJ whole genome shotgun (WGS) entry which is preliminary data.</text>
</comment>
<feature type="chain" id="PRO_5030564369" evidence="1">
    <location>
        <begin position="30"/>
        <end position="122"/>
    </location>
</feature>
<keyword evidence="3" id="KW-1185">Reference proteome</keyword>
<evidence type="ECO:0000313" key="2">
    <source>
        <dbReference type="EMBL" id="MBB5894181.1"/>
    </source>
</evidence>
<dbReference type="Proteomes" id="UP000585638">
    <property type="component" value="Unassembled WGS sequence"/>
</dbReference>
<name>A0A7W9KKE9_9PSEU</name>
<proteinExistence type="predicted"/>
<dbReference type="EMBL" id="JACHIR010000001">
    <property type="protein sequence ID" value="MBB5894181.1"/>
    <property type="molecule type" value="Genomic_DNA"/>
</dbReference>
<gene>
    <name evidence="2" type="ORF">BJ998_005377</name>
</gene>
<protein>
    <submittedName>
        <fullName evidence="2">Uncharacterized protein</fullName>
    </submittedName>
</protein>